<proteinExistence type="predicted"/>
<protein>
    <submittedName>
        <fullName evidence="1">Uncharacterized protein</fullName>
    </submittedName>
</protein>
<keyword evidence="2" id="KW-1185">Reference proteome</keyword>
<gene>
    <name evidence="1" type="ORF">Taro_039514</name>
</gene>
<organism evidence="1 2">
    <name type="scientific">Colocasia esculenta</name>
    <name type="common">Wild taro</name>
    <name type="synonym">Arum esculentum</name>
    <dbReference type="NCBI Taxonomy" id="4460"/>
    <lineage>
        <taxon>Eukaryota</taxon>
        <taxon>Viridiplantae</taxon>
        <taxon>Streptophyta</taxon>
        <taxon>Embryophyta</taxon>
        <taxon>Tracheophyta</taxon>
        <taxon>Spermatophyta</taxon>
        <taxon>Magnoliopsida</taxon>
        <taxon>Liliopsida</taxon>
        <taxon>Araceae</taxon>
        <taxon>Aroideae</taxon>
        <taxon>Colocasieae</taxon>
        <taxon>Colocasia</taxon>
    </lineage>
</organism>
<evidence type="ECO:0000313" key="2">
    <source>
        <dbReference type="Proteomes" id="UP000652761"/>
    </source>
</evidence>
<sequence>MSEDIDELVPMNRTDIDGVRLDTTLLGIVQEDKEAIYEDDDLLTEGSTNASDPTSSKIRKIRGKFKGLET</sequence>
<reference evidence="1" key="1">
    <citation type="submission" date="2017-07" db="EMBL/GenBank/DDBJ databases">
        <title>Taro Niue Genome Assembly and Annotation.</title>
        <authorList>
            <person name="Atibalentja N."/>
            <person name="Keating K."/>
            <person name="Fields C.J."/>
        </authorList>
    </citation>
    <scope>NUCLEOTIDE SEQUENCE</scope>
    <source>
        <strain evidence="1">Niue_2</strain>
        <tissue evidence="1">Leaf</tissue>
    </source>
</reference>
<dbReference type="Proteomes" id="UP000652761">
    <property type="component" value="Unassembled WGS sequence"/>
</dbReference>
<accession>A0A843WQE0</accession>
<dbReference type="EMBL" id="NMUH01003690">
    <property type="protein sequence ID" value="MQM06685.1"/>
    <property type="molecule type" value="Genomic_DNA"/>
</dbReference>
<evidence type="ECO:0000313" key="1">
    <source>
        <dbReference type="EMBL" id="MQM06685.1"/>
    </source>
</evidence>
<name>A0A843WQE0_COLES</name>
<dbReference type="AlphaFoldDB" id="A0A843WQE0"/>
<comment type="caution">
    <text evidence="1">The sequence shown here is derived from an EMBL/GenBank/DDBJ whole genome shotgun (WGS) entry which is preliminary data.</text>
</comment>